<comment type="caution">
    <text evidence="2">The sequence shown here is derived from an EMBL/GenBank/DDBJ whole genome shotgun (WGS) entry which is preliminary data.</text>
</comment>
<evidence type="ECO:0000313" key="2">
    <source>
        <dbReference type="EMBL" id="VEL37312.1"/>
    </source>
</evidence>
<evidence type="ECO:0000313" key="3">
    <source>
        <dbReference type="Proteomes" id="UP000784294"/>
    </source>
</evidence>
<organism evidence="2 3">
    <name type="scientific">Protopolystoma xenopodis</name>
    <dbReference type="NCBI Taxonomy" id="117903"/>
    <lineage>
        <taxon>Eukaryota</taxon>
        <taxon>Metazoa</taxon>
        <taxon>Spiralia</taxon>
        <taxon>Lophotrochozoa</taxon>
        <taxon>Platyhelminthes</taxon>
        <taxon>Monogenea</taxon>
        <taxon>Polyopisthocotylea</taxon>
        <taxon>Polystomatidea</taxon>
        <taxon>Polystomatidae</taxon>
        <taxon>Protopolystoma</taxon>
    </lineage>
</organism>
<name>A0A3S5B0Y8_9PLAT</name>
<gene>
    <name evidence="2" type="ORF">PXEA_LOCUS30752</name>
</gene>
<feature type="region of interest" description="Disordered" evidence="1">
    <location>
        <begin position="1"/>
        <end position="38"/>
    </location>
</feature>
<reference evidence="2" key="1">
    <citation type="submission" date="2018-11" db="EMBL/GenBank/DDBJ databases">
        <authorList>
            <consortium name="Pathogen Informatics"/>
        </authorList>
    </citation>
    <scope>NUCLEOTIDE SEQUENCE</scope>
</reference>
<feature type="region of interest" description="Disordered" evidence="1">
    <location>
        <begin position="54"/>
        <end position="75"/>
    </location>
</feature>
<evidence type="ECO:0000256" key="1">
    <source>
        <dbReference type="SAM" id="MobiDB-lite"/>
    </source>
</evidence>
<proteinExistence type="predicted"/>
<accession>A0A3S5B0Y8</accession>
<keyword evidence="3" id="KW-1185">Reference proteome</keyword>
<dbReference type="Proteomes" id="UP000784294">
    <property type="component" value="Unassembled WGS sequence"/>
</dbReference>
<sequence length="245" mass="25793">MPTEADGPALVREQISPDFLPEIVPIPESTDGIRPGDINLPRLLLPPLSSSSAPIPLPTPLPSPARQNSSTTDNLKITVTSNLAANVSGKEGEKATEDDETAAKNKVLPFANQPRATAIASSLKPGQVTPPTSIASVTANGLSLTTLTPLLSPYRHRVAGAGASSTGETFPAGGRGLRPVPFDLTLSDRTSAASGTGPSDGRGDEVDEDDEEHLEELRGLLRSGPRRLEHTILDTHVSHYFCKKM</sequence>
<protein>
    <submittedName>
        <fullName evidence="2">Uncharacterized protein</fullName>
    </submittedName>
</protein>
<feature type="compositionally biased region" description="Polar residues" evidence="1">
    <location>
        <begin position="65"/>
        <end position="75"/>
    </location>
</feature>
<feature type="region of interest" description="Disordered" evidence="1">
    <location>
        <begin position="162"/>
        <end position="213"/>
    </location>
</feature>
<dbReference type="EMBL" id="CAAALY010254592">
    <property type="protein sequence ID" value="VEL37312.1"/>
    <property type="molecule type" value="Genomic_DNA"/>
</dbReference>
<feature type="compositionally biased region" description="Polar residues" evidence="1">
    <location>
        <begin position="187"/>
        <end position="197"/>
    </location>
</feature>
<dbReference type="AlphaFoldDB" id="A0A3S5B0Y8"/>